<dbReference type="SUPFAM" id="SSF55347">
    <property type="entry name" value="Glyceraldehyde-3-phosphate dehydrogenase-like, C-terminal domain"/>
    <property type="match status" value="1"/>
</dbReference>
<dbReference type="InterPro" id="IPR036291">
    <property type="entry name" value="NAD(P)-bd_dom_sf"/>
</dbReference>
<comment type="catalytic activity">
    <reaction evidence="7">
        <text>D-glucose 6-phosphate + NADP(+) = 6-phospho-D-glucono-1,5-lactone + NADPH + H(+)</text>
        <dbReference type="Rhea" id="RHEA:15841"/>
        <dbReference type="ChEBI" id="CHEBI:15378"/>
        <dbReference type="ChEBI" id="CHEBI:57783"/>
        <dbReference type="ChEBI" id="CHEBI:57955"/>
        <dbReference type="ChEBI" id="CHEBI:58349"/>
        <dbReference type="ChEBI" id="CHEBI:61548"/>
        <dbReference type="EC" id="1.1.1.49"/>
    </reaction>
</comment>
<dbReference type="InterPro" id="IPR001282">
    <property type="entry name" value="G6P_DH"/>
</dbReference>
<dbReference type="GO" id="GO:0005829">
    <property type="term" value="C:cytosol"/>
    <property type="evidence" value="ECO:0007669"/>
    <property type="project" value="TreeGrafter"/>
</dbReference>
<sequence>MAAPPASCLDCPGDPCAIVIFGATGDLTRRKLLPSLYNLHANGLLPTEFAFVGVVRKPMDDEAFRELMSEDIREFATRPIDPKLWADFRARLHAVAGDPAAPDLYQRLGARLAELDREHRTGGNALFYLATPPDAFGPIAERLGAAGLLGEEGGRWRRLVVEKPFGRDLDSARALNAALVRVMKERQIFRIDHYLGKETVQNILVFRFANGLFEPIWNRRYVDHVQITVAEELGVEGRGAYYESAGVLRDIIQNHIFQLLTLVAMEPPSSLGAEAVRNEKTKVLEAIRPMQPEEVIASTVRGQYGEGVVGGRRVTGYREEPGVDPASRTETYAAMKLVVENWRWAGVPFYVRSGKRLARRETLIALEFKSPPLMLFRGAGVEAIDRNRLELRIQPDEGIALRMKAKIPGQGIRLTDVDLRFGYQDFGPLVPATGYERLLYDVMVGDATLFHRWDTVEAAWRLASPVLDLWSSLPPRDFPNYAAGSWGPAAAEELLRREGRRWVNPGG</sequence>
<keyword evidence="4 7" id="KW-0521">NADP</keyword>
<dbReference type="PANTHER" id="PTHR23429">
    <property type="entry name" value="GLUCOSE-6-PHOSPHATE 1-DEHYDROGENASE G6PD"/>
    <property type="match status" value="1"/>
</dbReference>
<keyword evidence="3 7" id="KW-0313">Glucose metabolism</keyword>
<dbReference type="Gene3D" id="3.40.50.720">
    <property type="entry name" value="NAD(P)-binding Rossmann-like Domain"/>
    <property type="match status" value="1"/>
</dbReference>
<dbReference type="SUPFAM" id="SSF51735">
    <property type="entry name" value="NAD(P)-binding Rossmann-fold domains"/>
    <property type="match status" value="1"/>
</dbReference>
<feature type="binding site" evidence="7">
    <location>
        <begin position="22"/>
        <end position="29"/>
    </location>
    <ligand>
        <name>NADP(+)</name>
        <dbReference type="ChEBI" id="CHEBI:58349"/>
    </ligand>
</feature>
<dbReference type="GO" id="GO:0009051">
    <property type="term" value="P:pentose-phosphate shunt, oxidative branch"/>
    <property type="evidence" value="ECO:0007669"/>
    <property type="project" value="TreeGrafter"/>
</dbReference>
<comment type="pathway">
    <text evidence="1 7">Carbohydrate degradation; pentose phosphate pathway; D-ribulose 5-phosphate from D-glucose 6-phosphate (oxidative stage): step 1/3.</text>
</comment>
<protein>
    <recommendedName>
        <fullName evidence="7">Glucose-6-phosphate 1-dehydrogenase</fullName>
        <shortName evidence="7">G6PD</shortName>
        <ecNumber evidence="7">1.1.1.49</ecNumber>
    </recommendedName>
</protein>
<evidence type="ECO:0000256" key="5">
    <source>
        <dbReference type="ARBA" id="ARBA00023002"/>
    </source>
</evidence>
<evidence type="ECO:0000259" key="9">
    <source>
        <dbReference type="Pfam" id="PF02781"/>
    </source>
</evidence>
<organism evidence="10 11">
    <name type="scientific">Anaeromyxobacter diazotrophicus</name>
    <dbReference type="NCBI Taxonomy" id="2590199"/>
    <lineage>
        <taxon>Bacteria</taxon>
        <taxon>Pseudomonadati</taxon>
        <taxon>Myxococcota</taxon>
        <taxon>Myxococcia</taxon>
        <taxon>Myxococcales</taxon>
        <taxon>Cystobacterineae</taxon>
        <taxon>Anaeromyxobacteraceae</taxon>
        <taxon>Anaeromyxobacter</taxon>
    </lineage>
</organism>
<evidence type="ECO:0000256" key="3">
    <source>
        <dbReference type="ARBA" id="ARBA00022526"/>
    </source>
</evidence>
<feature type="binding site" evidence="7">
    <location>
        <position position="56"/>
    </location>
    <ligand>
        <name>NADP(+)</name>
        <dbReference type="ChEBI" id="CHEBI:58349"/>
    </ligand>
</feature>
<comment type="caution">
    <text evidence="10">The sequence shown here is derived from an EMBL/GenBank/DDBJ whole genome shotgun (WGS) entry which is preliminary data.</text>
</comment>
<feature type="binding site" evidence="7">
    <location>
        <position position="231"/>
    </location>
    <ligand>
        <name>substrate</name>
    </ligand>
</feature>
<dbReference type="InterPro" id="IPR022674">
    <property type="entry name" value="G6P_DH_NAD-bd"/>
</dbReference>
<evidence type="ECO:0000313" key="10">
    <source>
        <dbReference type="EMBL" id="GEJ58556.1"/>
    </source>
</evidence>
<feature type="binding site" evidence="7">
    <location>
        <position position="197"/>
    </location>
    <ligand>
        <name>substrate</name>
    </ligand>
</feature>
<dbReference type="NCBIfam" id="TIGR00871">
    <property type="entry name" value="zwf"/>
    <property type="match status" value="1"/>
</dbReference>
<evidence type="ECO:0000256" key="2">
    <source>
        <dbReference type="ARBA" id="ARBA00009975"/>
    </source>
</evidence>
<evidence type="ECO:0000256" key="1">
    <source>
        <dbReference type="ARBA" id="ARBA00004937"/>
    </source>
</evidence>
<dbReference type="InterPro" id="IPR022675">
    <property type="entry name" value="G6P_DH_C"/>
</dbReference>
<keyword evidence="5 7" id="KW-0560">Oxidoreductase</keyword>
<dbReference type="PIRSF" id="PIRSF000110">
    <property type="entry name" value="G6PD"/>
    <property type="match status" value="1"/>
</dbReference>
<feature type="binding site" evidence="7">
    <location>
        <position position="193"/>
    </location>
    <ligand>
        <name>substrate</name>
    </ligand>
</feature>
<dbReference type="InterPro" id="IPR019796">
    <property type="entry name" value="G6P_DH_AS"/>
</dbReference>
<feature type="domain" description="Glucose-6-phosphate dehydrogenase C-terminal" evidence="9">
    <location>
        <begin position="204"/>
        <end position="502"/>
    </location>
</feature>
<dbReference type="Pfam" id="PF02781">
    <property type="entry name" value="G6PD_C"/>
    <property type="match status" value="1"/>
</dbReference>
<dbReference type="RefSeq" id="WP_176067224.1">
    <property type="nucleotide sequence ID" value="NZ_BJTG01000008.1"/>
</dbReference>
<gene>
    <name evidence="7 10" type="primary">zwf</name>
    <name evidence="10" type="ORF">AMYX_32970</name>
</gene>
<dbReference type="EC" id="1.1.1.49" evidence="7"/>
<proteinExistence type="inferred from homology"/>
<feature type="binding site" evidence="7">
    <location>
        <position position="355"/>
    </location>
    <ligand>
        <name>substrate</name>
    </ligand>
</feature>
<evidence type="ECO:0000256" key="7">
    <source>
        <dbReference type="HAMAP-Rule" id="MF_00966"/>
    </source>
</evidence>
<dbReference type="PROSITE" id="PS00069">
    <property type="entry name" value="G6P_DEHYDROGENASE"/>
    <property type="match status" value="1"/>
</dbReference>
<comment type="similarity">
    <text evidence="2 7">Belongs to the glucose-6-phosphate dehydrogenase family.</text>
</comment>
<evidence type="ECO:0000256" key="4">
    <source>
        <dbReference type="ARBA" id="ARBA00022857"/>
    </source>
</evidence>
<dbReference type="Gene3D" id="3.30.360.10">
    <property type="entry name" value="Dihydrodipicolinate Reductase, domain 2"/>
    <property type="match status" value="1"/>
</dbReference>
<comment type="caution">
    <text evidence="7">Lacks conserved residue(s) required for the propagation of feature annotation.</text>
</comment>
<dbReference type="PRINTS" id="PR00079">
    <property type="entry name" value="G6PDHDRGNASE"/>
</dbReference>
<evidence type="ECO:0000313" key="11">
    <source>
        <dbReference type="Proteomes" id="UP000503640"/>
    </source>
</evidence>
<dbReference type="Pfam" id="PF00479">
    <property type="entry name" value="G6PD_N"/>
    <property type="match status" value="1"/>
</dbReference>
<dbReference type="Proteomes" id="UP000503640">
    <property type="component" value="Unassembled WGS sequence"/>
</dbReference>
<feature type="binding site" evidence="7">
    <location>
        <position position="250"/>
    </location>
    <ligand>
        <name>substrate</name>
    </ligand>
</feature>
<comment type="function">
    <text evidence="7">Catalyzes the oxidation of glucose 6-phosphate to 6-phosphogluconolactone.</text>
</comment>
<name>A0A7I9VQ61_9BACT</name>
<dbReference type="EMBL" id="BJTG01000008">
    <property type="protein sequence ID" value="GEJ58556.1"/>
    <property type="molecule type" value="Genomic_DNA"/>
</dbReference>
<keyword evidence="6 7" id="KW-0119">Carbohydrate metabolism</keyword>
<dbReference type="UniPathway" id="UPA00115">
    <property type="reaction ID" value="UER00408"/>
</dbReference>
<keyword evidence="11" id="KW-1185">Reference proteome</keyword>
<accession>A0A7I9VQ61</accession>
<evidence type="ECO:0000256" key="6">
    <source>
        <dbReference type="ARBA" id="ARBA00023277"/>
    </source>
</evidence>
<dbReference type="HAMAP" id="MF_00966">
    <property type="entry name" value="G6PD"/>
    <property type="match status" value="1"/>
</dbReference>
<feature type="binding site" evidence="7">
    <location>
        <position position="163"/>
    </location>
    <ligand>
        <name>NADP(+)</name>
        <dbReference type="ChEBI" id="CHEBI:58349"/>
    </ligand>
</feature>
<dbReference type="PANTHER" id="PTHR23429:SF0">
    <property type="entry name" value="GLUCOSE-6-PHOSPHATE 1-DEHYDROGENASE"/>
    <property type="match status" value="1"/>
</dbReference>
<evidence type="ECO:0000259" key="8">
    <source>
        <dbReference type="Pfam" id="PF00479"/>
    </source>
</evidence>
<dbReference type="AlphaFoldDB" id="A0A7I9VQ61"/>
<reference evidence="11" key="1">
    <citation type="journal article" date="2020" name="Appl. Environ. Microbiol.">
        <title>Diazotrophic Anaeromyxobacter Isolates from Soils.</title>
        <authorList>
            <person name="Masuda Y."/>
            <person name="Yamanaka H."/>
            <person name="Xu Z.X."/>
            <person name="Shiratori Y."/>
            <person name="Aono T."/>
            <person name="Amachi S."/>
            <person name="Senoo K."/>
            <person name="Itoh H."/>
        </authorList>
    </citation>
    <scope>NUCLEOTIDE SEQUENCE [LARGE SCALE GENOMIC DNA]</scope>
    <source>
        <strain evidence="11">R267</strain>
    </source>
</reference>
<feature type="domain" description="Glucose-6-phosphate dehydrogenase NAD-binding" evidence="8">
    <location>
        <begin position="19"/>
        <end position="202"/>
    </location>
</feature>
<dbReference type="GO" id="GO:0006006">
    <property type="term" value="P:glucose metabolic process"/>
    <property type="evidence" value="ECO:0007669"/>
    <property type="project" value="UniProtKB-KW"/>
</dbReference>
<feature type="active site" description="Proton acceptor" evidence="7">
    <location>
        <position position="255"/>
    </location>
</feature>
<dbReference type="GO" id="GO:0004345">
    <property type="term" value="F:glucose-6-phosphate dehydrogenase activity"/>
    <property type="evidence" value="ECO:0007669"/>
    <property type="project" value="UniProtKB-UniRule"/>
</dbReference>
<dbReference type="GO" id="GO:0050661">
    <property type="term" value="F:NADP binding"/>
    <property type="evidence" value="ECO:0007669"/>
    <property type="project" value="UniProtKB-UniRule"/>
</dbReference>